<feature type="compositionally biased region" description="Pro residues" evidence="1">
    <location>
        <begin position="518"/>
        <end position="529"/>
    </location>
</feature>
<feature type="compositionally biased region" description="Pro residues" evidence="1">
    <location>
        <begin position="403"/>
        <end position="412"/>
    </location>
</feature>
<dbReference type="Proteomes" id="UP000749559">
    <property type="component" value="Unassembled WGS sequence"/>
</dbReference>
<dbReference type="SUPFAM" id="SSF48726">
    <property type="entry name" value="Immunoglobulin"/>
    <property type="match status" value="1"/>
</dbReference>
<feature type="compositionally biased region" description="Pro residues" evidence="1">
    <location>
        <begin position="453"/>
        <end position="468"/>
    </location>
</feature>
<comment type="caution">
    <text evidence="5">The sequence shown here is derived from an EMBL/GenBank/DDBJ whole genome shotgun (WGS) entry which is preliminary data.</text>
</comment>
<evidence type="ECO:0000256" key="3">
    <source>
        <dbReference type="SAM" id="SignalP"/>
    </source>
</evidence>
<feature type="compositionally biased region" description="Basic and acidic residues" evidence="1">
    <location>
        <begin position="316"/>
        <end position="335"/>
    </location>
</feature>
<evidence type="ECO:0000313" key="5">
    <source>
        <dbReference type="EMBL" id="CAH1799959.1"/>
    </source>
</evidence>
<feature type="chain" id="PRO_5035835434" description="Ig-like domain-containing protein" evidence="3">
    <location>
        <begin position="18"/>
        <end position="542"/>
    </location>
</feature>
<feature type="compositionally biased region" description="Acidic residues" evidence="1">
    <location>
        <begin position="476"/>
        <end position="491"/>
    </location>
</feature>
<sequence length="542" mass="59573">MTFTIVLGLYFLGAASCQFLNDVPLEIEVKPSKLTIKDGGSSELHCDVFDRSNRPLSESNIKCKVWWAYWSERVQNNAHYTQINNQHQDGAQFEALLRISNMRPNLEGRYTCWAECTDLPGRKFTGDVYVTYSSEKYVENPAGPGQGGYNPQTPNDSNNGALVGIIIGSVSGVILIAIIIGLVVFCKRKRRIDENIEEQQGKMYQEIMDQSNERTNNWVSQAASVPRNRAFSEDELSRMSLSSRFSESSNKYGKKKRRRRRNRETENGESDSLASDNLPPNTPNGGDTSSFDMPSVSAQTSPVNATPAQPFSFPKPQKDNEPDEPKGDATEDKPPVEGAVAVAAANLTDEILKLYNANIEEVDEEDEEDDDDVDDDDESDINDPSAPLNPKSTSHDAADEEIPPPYTDPIPPGSGARPREPSRHTKPNKHSTKVPDRPSRRTPVPIESDPEPARPCPTPPVGQGPPPYVSSKDDIPLVDEDPDTTLDEPVDEGPPPYSSPGKAAKNEQQAANNNSSTPPRPPRNAPPRPDATSKPTLMTTVV</sequence>
<protein>
    <recommendedName>
        <fullName evidence="4">Ig-like domain-containing protein</fullName>
    </recommendedName>
</protein>
<feature type="compositionally biased region" description="Basic residues" evidence="1">
    <location>
        <begin position="252"/>
        <end position="262"/>
    </location>
</feature>
<dbReference type="Gene3D" id="2.60.40.10">
    <property type="entry name" value="Immunoglobulins"/>
    <property type="match status" value="1"/>
</dbReference>
<keyword evidence="2" id="KW-0812">Transmembrane</keyword>
<feature type="transmembrane region" description="Helical" evidence="2">
    <location>
        <begin position="161"/>
        <end position="185"/>
    </location>
</feature>
<dbReference type="PROSITE" id="PS50835">
    <property type="entry name" value="IG_LIKE"/>
    <property type="match status" value="1"/>
</dbReference>
<keyword evidence="6" id="KW-1185">Reference proteome</keyword>
<feature type="compositionally biased region" description="Polar residues" evidence="1">
    <location>
        <begin position="533"/>
        <end position="542"/>
    </location>
</feature>
<name>A0A8S4Q3U1_OWEFU</name>
<reference evidence="5" key="1">
    <citation type="submission" date="2022-03" db="EMBL/GenBank/DDBJ databases">
        <authorList>
            <person name="Martin C."/>
        </authorList>
    </citation>
    <scope>NUCLEOTIDE SEQUENCE</scope>
</reference>
<dbReference type="SMART" id="SM00409">
    <property type="entry name" value="IG"/>
    <property type="match status" value="1"/>
</dbReference>
<dbReference type="InterPro" id="IPR007110">
    <property type="entry name" value="Ig-like_dom"/>
</dbReference>
<evidence type="ECO:0000256" key="1">
    <source>
        <dbReference type="SAM" id="MobiDB-lite"/>
    </source>
</evidence>
<gene>
    <name evidence="5" type="ORF">OFUS_LOCUS23912</name>
</gene>
<evidence type="ECO:0000259" key="4">
    <source>
        <dbReference type="PROSITE" id="PS50835"/>
    </source>
</evidence>
<dbReference type="InterPro" id="IPR003599">
    <property type="entry name" value="Ig_sub"/>
</dbReference>
<dbReference type="AlphaFoldDB" id="A0A8S4Q3U1"/>
<keyword evidence="2" id="KW-1133">Transmembrane helix</keyword>
<dbReference type="EMBL" id="CAIIXF020000011">
    <property type="protein sequence ID" value="CAH1799959.1"/>
    <property type="molecule type" value="Genomic_DNA"/>
</dbReference>
<feature type="compositionally biased region" description="Acidic residues" evidence="1">
    <location>
        <begin position="360"/>
        <end position="381"/>
    </location>
</feature>
<keyword evidence="3" id="KW-0732">Signal</keyword>
<accession>A0A8S4Q3U1</accession>
<feature type="region of interest" description="Disordered" evidence="1">
    <location>
        <begin position="227"/>
        <end position="342"/>
    </location>
</feature>
<feature type="compositionally biased region" description="Polar residues" evidence="1">
    <location>
        <begin position="270"/>
        <end position="309"/>
    </location>
</feature>
<feature type="domain" description="Ig-like" evidence="4">
    <location>
        <begin position="24"/>
        <end position="112"/>
    </location>
</feature>
<feature type="region of interest" description="Disordered" evidence="1">
    <location>
        <begin position="356"/>
        <end position="542"/>
    </location>
</feature>
<evidence type="ECO:0000256" key="2">
    <source>
        <dbReference type="SAM" id="Phobius"/>
    </source>
</evidence>
<organism evidence="5 6">
    <name type="scientific">Owenia fusiformis</name>
    <name type="common">Polychaete worm</name>
    <dbReference type="NCBI Taxonomy" id="6347"/>
    <lineage>
        <taxon>Eukaryota</taxon>
        <taxon>Metazoa</taxon>
        <taxon>Spiralia</taxon>
        <taxon>Lophotrochozoa</taxon>
        <taxon>Annelida</taxon>
        <taxon>Polychaeta</taxon>
        <taxon>Sedentaria</taxon>
        <taxon>Canalipalpata</taxon>
        <taxon>Sabellida</taxon>
        <taxon>Oweniida</taxon>
        <taxon>Oweniidae</taxon>
        <taxon>Owenia</taxon>
    </lineage>
</organism>
<evidence type="ECO:0000313" key="6">
    <source>
        <dbReference type="Proteomes" id="UP000749559"/>
    </source>
</evidence>
<proteinExistence type="predicted"/>
<feature type="compositionally biased region" description="Low complexity" evidence="1">
    <location>
        <begin position="502"/>
        <end position="517"/>
    </location>
</feature>
<dbReference type="InterPro" id="IPR013783">
    <property type="entry name" value="Ig-like_fold"/>
</dbReference>
<feature type="compositionally biased region" description="Low complexity" evidence="1">
    <location>
        <begin position="238"/>
        <end position="249"/>
    </location>
</feature>
<keyword evidence="2" id="KW-0472">Membrane</keyword>
<dbReference type="InterPro" id="IPR036179">
    <property type="entry name" value="Ig-like_dom_sf"/>
</dbReference>
<feature type="signal peptide" evidence="3">
    <location>
        <begin position="1"/>
        <end position="17"/>
    </location>
</feature>